<name>A0A7S4L9Q1_GUITH</name>
<dbReference type="InterPro" id="IPR029499">
    <property type="entry name" value="PduO-typ"/>
</dbReference>
<dbReference type="EMBL" id="HBKN01033672">
    <property type="protein sequence ID" value="CAE2319360.1"/>
    <property type="molecule type" value="Transcribed_RNA"/>
</dbReference>
<comment type="similarity">
    <text evidence="4">Belongs to the Cob(I)alamin adenosyltransferase family.</text>
</comment>
<keyword evidence="3 4" id="KW-0067">ATP-binding</keyword>
<evidence type="ECO:0000313" key="6">
    <source>
        <dbReference type="EMBL" id="CAE2319360.1"/>
    </source>
</evidence>
<dbReference type="GO" id="GO:0005524">
    <property type="term" value="F:ATP binding"/>
    <property type="evidence" value="ECO:0007669"/>
    <property type="project" value="UniProtKB-UniRule"/>
</dbReference>
<dbReference type="PANTHER" id="PTHR12213:SF0">
    <property type="entry name" value="CORRINOID ADENOSYLTRANSFERASE MMAB"/>
    <property type="match status" value="1"/>
</dbReference>
<organism evidence="6">
    <name type="scientific">Guillardia theta</name>
    <name type="common">Cryptophyte</name>
    <name type="synonym">Cryptomonas phi</name>
    <dbReference type="NCBI Taxonomy" id="55529"/>
    <lineage>
        <taxon>Eukaryota</taxon>
        <taxon>Cryptophyceae</taxon>
        <taxon>Pyrenomonadales</taxon>
        <taxon>Geminigeraceae</taxon>
        <taxon>Guillardia</taxon>
    </lineage>
</organism>
<keyword evidence="2 4" id="KW-0547">Nucleotide-binding</keyword>
<evidence type="ECO:0000256" key="2">
    <source>
        <dbReference type="ARBA" id="ARBA00022741"/>
    </source>
</evidence>
<evidence type="ECO:0000256" key="4">
    <source>
        <dbReference type="RuleBase" id="RU366026"/>
    </source>
</evidence>
<evidence type="ECO:0000256" key="1">
    <source>
        <dbReference type="ARBA" id="ARBA00022679"/>
    </source>
</evidence>
<dbReference type="Gene3D" id="1.20.1200.10">
    <property type="entry name" value="Cobalamin adenosyltransferase-like"/>
    <property type="match status" value="2"/>
</dbReference>
<feature type="domain" description="Cobalamin adenosyltransferase-like" evidence="5">
    <location>
        <begin position="49"/>
        <end position="246"/>
    </location>
</feature>
<evidence type="ECO:0000259" key="5">
    <source>
        <dbReference type="Pfam" id="PF01923"/>
    </source>
</evidence>
<dbReference type="InterPro" id="IPR036451">
    <property type="entry name" value="CblAdoTrfase-like_sf"/>
</dbReference>
<protein>
    <recommendedName>
        <fullName evidence="5">Cobalamin adenosyltransferase-like domain-containing protein</fullName>
    </recommendedName>
</protein>
<proteinExistence type="inferred from homology"/>
<reference evidence="6" key="1">
    <citation type="submission" date="2021-01" db="EMBL/GenBank/DDBJ databases">
        <authorList>
            <person name="Corre E."/>
            <person name="Pelletier E."/>
            <person name="Niang G."/>
            <person name="Scheremetjew M."/>
            <person name="Finn R."/>
            <person name="Kale V."/>
            <person name="Holt S."/>
            <person name="Cochrane G."/>
            <person name="Meng A."/>
            <person name="Brown T."/>
            <person name="Cohen L."/>
        </authorList>
    </citation>
    <scope>NUCLEOTIDE SEQUENCE</scope>
    <source>
        <strain evidence="6">CCMP 2712</strain>
    </source>
</reference>
<dbReference type="GO" id="GO:0008817">
    <property type="term" value="F:corrinoid adenosyltransferase activity"/>
    <property type="evidence" value="ECO:0007669"/>
    <property type="project" value="TreeGrafter"/>
</dbReference>
<evidence type="ECO:0000256" key="3">
    <source>
        <dbReference type="ARBA" id="ARBA00022840"/>
    </source>
</evidence>
<dbReference type="PANTHER" id="PTHR12213">
    <property type="entry name" value="CORRINOID ADENOSYLTRANSFERASE"/>
    <property type="match status" value="1"/>
</dbReference>
<dbReference type="InterPro" id="IPR016030">
    <property type="entry name" value="CblAdoTrfase-like"/>
</dbReference>
<gene>
    <name evidence="6" type="ORF">GTHE00462_LOCUS26236</name>
</gene>
<dbReference type="Pfam" id="PF01923">
    <property type="entry name" value="Cob_adeno_trans"/>
    <property type="match status" value="1"/>
</dbReference>
<keyword evidence="1 4" id="KW-0808">Transferase</keyword>
<dbReference type="SUPFAM" id="SSF89028">
    <property type="entry name" value="Cobalamin adenosyltransferase-like"/>
    <property type="match status" value="2"/>
</dbReference>
<sequence length="269" mass="29972">MLSIHRRALWSLLPVARSSAPAVLSATSRLAGSRLQRFEAAATARQVSVYTRTGDKGKSSLYNGERRRKDDKIFHALGDIDELNSAVGIGKEMIIKEKVEDDILLARLEDIQCRLLDLGAHIATPTSEKTAEKVKRMKVEDVWVDDLELWIDEMDKYSSYLLCLHLLPLLPLSSCLVSLRELPPLKNFILPSGGLASATLHNARTVCRRAERNVVALQQDEQAVIDASAVRYLNRLSDFLFVSARRCAKLAGKPEALYQSGHGLKTRSH</sequence>
<accession>A0A7S4L9Q1</accession>
<dbReference type="AlphaFoldDB" id="A0A7S4L9Q1"/>